<protein>
    <submittedName>
        <fullName evidence="4">(pine wood nematode) hypothetical protein</fullName>
    </submittedName>
</protein>
<feature type="region of interest" description="Disordered" evidence="2">
    <location>
        <begin position="693"/>
        <end position="794"/>
    </location>
</feature>
<feature type="compositionally biased region" description="Polar residues" evidence="2">
    <location>
        <begin position="426"/>
        <end position="436"/>
    </location>
</feature>
<feature type="compositionally biased region" description="Low complexity" evidence="2">
    <location>
        <begin position="736"/>
        <end position="748"/>
    </location>
</feature>
<keyword evidence="1" id="KW-0479">Metal-binding</keyword>
<dbReference type="PROSITE" id="PS50157">
    <property type="entry name" value="ZINC_FINGER_C2H2_2"/>
    <property type="match status" value="1"/>
</dbReference>
<dbReference type="SMART" id="SM00355">
    <property type="entry name" value="ZnF_C2H2"/>
    <property type="match status" value="4"/>
</dbReference>
<keyword evidence="1" id="KW-0863">Zinc-finger</keyword>
<gene>
    <name evidence="4" type="ORF">BXYJ_LOCUS15532</name>
</gene>
<dbReference type="Proteomes" id="UP000659654">
    <property type="component" value="Unassembled WGS sequence"/>
</dbReference>
<feature type="compositionally biased region" description="Basic residues" evidence="2">
    <location>
        <begin position="705"/>
        <end position="735"/>
    </location>
</feature>
<evidence type="ECO:0000313" key="4">
    <source>
        <dbReference type="EMBL" id="CAD5235441.1"/>
    </source>
</evidence>
<feature type="region of interest" description="Disordered" evidence="2">
    <location>
        <begin position="378"/>
        <end position="446"/>
    </location>
</feature>
<dbReference type="AlphaFoldDB" id="A0A7I8XCN9"/>
<evidence type="ECO:0000256" key="2">
    <source>
        <dbReference type="SAM" id="MobiDB-lite"/>
    </source>
</evidence>
<evidence type="ECO:0000256" key="1">
    <source>
        <dbReference type="PROSITE-ProRule" id="PRU00042"/>
    </source>
</evidence>
<evidence type="ECO:0000313" key="5">
    <source>
        <dbReference type="Proteomes" id="UP000659654"/>
    </source>
</evidence>
<feature type="compositionally biased region" description="Basic residues" evidence="2">
    <location>
        <begin position="758"/>
        <end position="784"/>
    </location>
</feature>
<dbReference type="InterPro" id="IPR013087">
    <property type="entry name" value="Znf_C2H2_type"/>
</dbReference>
<dbReference type="PROSITE" id="PS00028">
    <property type="entry name" value="ZINC_FINGER_C2H2_1"/>
    <property type="match status" value="1"/>
</dbReference>
<feature type="region of interest" description="Disordered" evidence="2">
    <location>
        <begin position="806"/>
        <end position="835"/>
    </location>
</feature>
<accession>A0A7I8XCN9</accession>
<keyword evidence="5" id="KW-1185">Reference proteome</keyword>
<dbReference type="EMBL" id="CAJFDI010000006">
    <property type="protein sequence ID" value="CAD5235441.1"/>
    <property type="molecule type" value="Genomic_DNA"/>
</dbReference>
<comment type="caution">
    <text evidence="4">The sequence shown here is derived from an EMBL/GenBank/DDBJ whole genome shotgun (WGS) entry which is preliminary data.</text>
</comment>
<evidence type="ECO:0000259" key="3">
    <source>
        <dbReference type="PROSITE" id="PS50157"/>
    </source>
</evidence>
<proteinExistence type="predicted"/>
<dbReference type="GO" id="GO:0008270">
    <property type="term" value="F:zinc ion binding"/>
    <property type="evidence" value="ECO:0007669"/>
    <property type="project" value="UniProtKB-KW"/>
</dbReference>
<dbReference type="Gene3D" id="3.30.160.60">
    <property type="entry name" value="Classic Zinc Finger"/>
    <property type="match status" value="1"/>
</dbReference>
<feature type="compositionally biased region" description="Basic residues" evidence="2">
    <location>
        <begin position="817"/>
        <end position="830"/>
    </location>
</feature>
<name>A0A7I8XCN9_BURXY</name>
<dbReference type="Proteomes" id="UP000582659">
    <property type="component" value="Unassembled WGS sequence"/>
</dbReference>
<dbReference type="OrthoDB" id="2676372at2759"/>
<keyword evidence="1" id="KW-0862">Zinc</keyword>
<organism evidence="4 5">
    <name type="scientific">Bursaphelenchus xylophilus</name>
    <name type="common">Pinewood nematode worm</name>
    <name type="synonym">Aphelenchoides xylophilus</name>
    <dbReference type="NCBI Taxonomy" id="6326"/>
    <lineage>
        <taxon>Eukaryota</taxon>
        <taxon>Metazoa</taxon>
        <taxon>Ecdysozoa</taxon>
        <taxon>Nematoda</taxon>
        <taxon>Chromadorea</taxon>
        <taxon>Rhabditida</taxon>
        <taxon>Tylenchina</taxon>
        <taxon>Tylenchomorpha</taxon>
        <taxon>Aphelenchoidea</taxon>
        <taxon>Aphelenchoididae</taxon>
        <taxon>Bursaphelenchus</taxon>
    </lineage>
</organism>
<feature type="compositionally biased region" description="Polar residues" evidence="2">
    <location>
        <begin position="574"/>
        <end position="590"/>
    </location>
</feature>
<feature type="domain" description="C2H2-type" evidence="3">
    <location>
        <begin position="61"/>
        <end position="89"/>
    </location>
</feature>
<sequence>MSLTCQWADCGKEVKFEELHYHLDEQHCVEKTCKWNGCGIEVRQNTVRPHLIYSHTTYRPAECSNCDKKFHSHQLLKIHEKVVHNKMVETCLCPIFDCVYTDPDLDGLQRHAVRNHGATGLMELNKNVFSKDIRKVLPNHDDPIAIVKQSLSTLIQQEANIIGEPILSMSDQVKTLENMLDTISKDVVKYNRAETRRLEEERLRNLAENSENQPVSIMDNINEMSENHVNPMNMELNMDAEESVSHVVHHEEVVGQNEDAPHTSDPSEYQGHQSIQTLKQVKQEVLNEQCEYQEEVVATKSHFSQEGQNSLDRLFRMDVRNITGDVLLHVSKLLNVPPRKVAELVKEHHEAHVPQPQVQPPSQLKKIKQEILEERNRLVDDLPPPQAAPNPQNFSRNPPNFEERPISAENQNPPEEEENDGFVESPVSTSGSNTPTNEERPPSTHVDTTNLYLALEKAKRIAEERARTQSPDEQYPNLPGYGDMELDVGESPSNFAISAAGKRPRPLSAENIPENLRFCAADFEQVDQWTSSAAGSRCESRNQPGAEGFDGQTSDAMYNIENGPGIEQYGPNGFQASTGAQRGPTSSDQPPNYIIRPAGQVQHRPKIIKKEANEEMEMPDVVYEEDIPIEGNAENVVYAEDVPYQEEIGNFPPVQHTGRPFLYGRTPPLSGGNLVAPQRRVFEPADAHMIYASDQESEASSHCSSGRHRHNRSRSPSRGHHRSRRSPERRRRRSRSLTLSPIRISSSRGYLPRDERRHRGRSPSPKRKGGRRSKSPGNSKRKHKEAREEPVEDDLVAERLSRLRKEAENVPGSSFHNMKRKANRPVRHVRQASEDLQLRSPIKKRHMEIHINPSNLKNIIPEPME</sequence>
<reference evidence="4" key="1">
    <citation type="submission" date="2020-09" db="EMBL/GenBank/DDBJ databases">
        <authorList>
            <person name="Kikuchi T."/>
        </authorList>
    </citation>
    <scope>NUCLEOTIDE SEQUENCE</scope>
    <source>
        <strain evidence="4">Ka4C1</strain>
    </source>
</reference>
<feature type="region of interest" description="Disordered" evidence="2">
    <location>
        <begin position="534"/>
        <end position="592"/>
    </location>
</feature>
<dbReference type="EMBL" id="CAJFCV020000006">
    <property type="protein sequence ID" value="CAG9131841.1"/>
    <property type="molecule type" value="Genomic_DNA"/>
</dbReference>